<feature type="transmembrane region" description="Helical" evidence="6">
    <location>
        <begin position="131"/>
        <end position="147"/>
    </location>
</feature>
<dbReference type="GO" id="GO:0016020">
    <property type="term" value="C:membrane"/>
    <property type="evidence" value="ECO:0007669"/>
    <property type="project" value="UniProtKB-SubCell"/>
</dbReference>
<comment type="subcellular location">
    <subcellularLocation>
        <location evidence="1">Membrane</location>
        <topology evidence="1">Multi-pass membrane protein</topology>
    </subcellularLocation>
</comment>
<dbReference type="InterPro" id="IPR051415">
    <property type="entry name" value="LAAT-1"/>
</dbReference>
<feature type="transmembrane region" description="Helical" evidence="6">
    <location>
        <begin position="159"/>
        <end position="183"/>
    </location>
</feature>
<proteinExistence type="predicted"/>
<dbReference type="Pfam" id="PF04193">
    <property type="entry name" value="PQ-loop"/>
    <property type="match status" value="2"/>
</dbReference>
<organism evidence="7 8">
    <name type="scientific">Jaapia argillacea MUCL 33604</name>
    <dbReference type="NCBI Taxonomy" id="933084"/>
    <lineage>
        <taxon>Eukaryota</taxon>
        <taxon>Fungi</taxon>
        <taxon>Dikarya</taxon>
        <taxon>Basidiomycota</taxon>
        <taxon>Agaricomycotina</taxon>
        <taxon>Agaricomycetes</taxon>
        <taxon>Agaricomycetidae</taxon>
        <taxon>Jaapiales</taxon>
        <taxon>Jaapiaceae</taxon>
        <taxon>Jaapia</taxon>
    </lineage>
</organism>
<evidence type="ECO:0000256" key="1">
    <source>
        <dbReference type="ARBA" id="ARBA00004141"/>
    </source>
</evidence>
<evidence type="ECO:0000256" key="4">
    <source>
        <dbReference type="ARBA" id="ARBA00023136"/>
    </source>
</evidence>
<keyword evidence="3 6" id="KW-1133">Transmembrane helix</keyword>
<dbReference type="PANTHER" id="PTHR16201">
    <property type="entry name" value="SEVEN TRANSMEMBRANE PROTEIN 1-RELATED"/>
    <property type="match status" value="1"/>
</dbReference>
<feature type="transmembrane region" description="Helical" evidence="6">
    <location>
        <begin position="189"/>
        <end position="212"/>
    </location>
</feature>
<evidence type="ECO:0000256" key="6">
    <source>
        <dbReference type="SAM" id="Phobius"/>
    </source>
</evidence>
<accession>A0A067QFF4</accession>
<evidence type="ECO:0008006" key="9">
    <source>
        <dbReference type="Google" id="ProtNLM"/>
    </source>
</evidence>
<dbReference type="InterPro" id="IPR006603">
    <property type="entry name" value="PQ-loop_rpt"/>
</dbReference>
<dbReference type="Gene3D" id="1.20.1280.290">
    <property type="match status" value="2"/>
</dbReference>
<dbReference type="Proteomes" id="UP000027265">
    <property type="component" value="Unassembled WGS sequence"/>
</dbReference>
<evidence type="ECO:0000256" key="3">
    <source>
        <dbReference type="ARBA" id="ARBA00022989"/>
    </source>
</evidence>
<dbReference type="PANTHER" id="PTHR16201:SF37">
    <property type="entry name" value="PQ-LOOP REPEAT-CONTAINING PROTEIN"/>
    <property type="match status" value="1"/>
</dbReference>
<dbReference type="OrthoDB" id="407617at2759"/>
<keyword evidence="4 6" id="KW-0472">Membrane</keyword>
<keyword evidence="2 6" id="KW-0812">Transmembrane</keyword>
<dbReference type="InParanoid" id="A0A067QFF4"/>
<sequence>MPVNSVAENVLGTIGTICWTAQLVPQVWKSYRSKSTEGLSPWMVLLWSISAVFLGVYVIVQDLNIPLIIQPQLFGALCLASWSQCQCYGNKQSFKACIIMFLGMATFLGGFETAMIFAVKPSYEHGNDRPTMFFGIAASVLLTIGFIPQYHEIWKHCEVIGLSITFMAIDFFGGVFSNLSLVFKPEFDVVAGVAYSLIIVLDLVVILAALILNPRARRQRRREALLSDAETGDSRDLADGHQTTTAPSEAETAVVVHGTGQPDEPKPVAGGDLHEKRAGDGG</sequence>
<gene>
    <name evidence="7" type="ORF">JAAARDRAFT_506400</name>
</gene>
<name>A0A067QFF4_9AGAM</name>
<dbReference type="AlphaFoldDB" id="A0A067QFF4"/>
<dbReference type="HOGENOM" id="CLU_040201_0_0_1"/>
<feature type="transmembrane region" description="Helical" evidence="6">
    <location>
        <begin position="94"/>
        <end position="119"/>
    </location>
</feature>
<dbReference type="EMBL" id="KL197712">
    <property type="protein sequence ID" value="KDQ61336.1"/>
    <property type="molecule type" value="Genomic_DNA"/>
</dbReference>
<evidence type="ECO:0000256" key="5">
    <source>
        <dbReference type="SAM" id="MobiDB-lite"/>
    </source>
</evidence>
<dbReference type="FunCoup" id="A0A067QFF4">
    <property type="interactions" value="3"/>
</dbReference>
<feature type="region of interest" description="Disordered" evidence="5">
    <location>
        <begin position="223"/>
        <end position="282"/>
    </location>
</feature>
<protein>
    <recommendedName>
        <fullName evidence="9">PQ-loop-domain-containing protein</fullName>
    </recommendedName>
</protein>
<feature type="compositionally biased region" description="Basic and acidic residues" evidence="5">
    <location>
        <begin position="272"/>
        <end position="282"/>
    </location>
</feature>
<reference evidence="8" key="1">
    <citation type="journal article" date="2014" name="Proc. Natl. Acad. Sci. U.S.A.">
        <title>Extensive sampling of basidiomycete genomes demonstrates inadequacy of the white-rot/brown-rot paradigm for wood decay fungi.</title>
        <authorList>
            <person name="Riley R."/>
            <person name="Salamov A.A."/>
            <person name="Brown D.W."/>
            <person name="Nagy L.G."/>
            <person name="Floudas D."/>
            <person name="Held B.W."/>
            <person name="Levasseur A."/>
            <person name="Lombard V."/>
            <person name="Morin E."/>
            <person name="Otillar R."/>
            <person name="Lindquist E.A."/>
            <person name="Sun H."/>
            <person name="LaButti K.M."/>
            <person name="Schmutz J."/>
            <person name="Jabbour D."/>
            <person name="Luo H."/>
            <person name="Baker S.E."/>
            <person name="Pisabarro A.G."/>
            <person name="Walton J.D."/>
            <person name="Blanchette R.A."/>
            <person name="Henrissat B."/>
            <person name="Martin F."/>
            <person name="Cullen D."/>
            <person name="Hibbett D.S."/>
            <person name="Grigoriev I.V."/>
        </authorList>
    </citation>
    <scope>NUCLEOTIDE SEQUENCE [LARGE SCALE GENOMIC DNA]</scope>
    <source>
        <strain evidence="8">MUCL 33604</strain>
    </source>
</reference>
<evidence type="ECO:0000313" key="7">
    <source>
        <dbReference type="EMBL" id="KDQ61336.1"/>
    </source>
</evidence>
<feature type="transmembrane region" description="Helical" evidence="6">
    <location>
        <begin position="39"/>
        <end position="59"/>
    </location>
</feature>
<evidence type="ECO:0000256" key="2">
    <source>
        <dbReference type="ARBA" id="ARBA00022692"/>
    </source>
</evidence>
<keyword evidence="8" id="KW-1185">Reference proteome</keyword>
<evidence type="ECO:0000313" key="8">
    <source>
        <dbReference type="Proteomes" id="UP000027265"/>
    </source>
</evidence>
<dbReference type="SMART" id="SM00679">
    <property type="entry name" value="CTNS"/>
    <property type="match status" value="2"/>
</dbReference>